<dbReference type="Proteomes" id="UP000251956">
    <property type="component" value="Unassembled WGS sequence"/>
</dbReference>
<name>A0A330GGR1_9HYPH</name>
<evidence type="ECO:0000313" key="1">
    <source>
        <dbReference type="EMBL" id="RAZ71673.1"/>
    </source>
</evidence>
<comment type="caution">
    <text evidence="1">The sequence shown here is derived from an EMBL/GenBank/DDBJ whole genome shotgun (WGS) entry which is preliminary data.</text>
</comment>
<dbReference type="AlphaFoldDB" id="A0A330GGR1"/>
<sequence>MIVSLASLYDEILTRYVSDLAEARGQALAWWGELVAVEMREGRPKAEAEHLCRMRWPMGAASHPRIVEVYRRYFLEIGRVNEEFLSQEIVDSGFNDPALWDVGPEDEDEIDDGNAVTQPAALLLEGLGRRDMELRNFMLHFVFLPIGMDSEGIIR</sequence>
<reference evidence="1 2" key="1">
    <citation type="submission" date="2018-07" db="EMBL/GenBank/DDBJ databases">
        <title>Diversity of Mesorhizobium strains in Brazil.</title>
        <authorList>
            <person name="Helene L.C.F."/>
            <person name="Dall'Agnol R."/>
            <person name="Delamuta J.R.M."/>
            <person name="Hungria M."/>
        </authorList>
    </citation>
    <scope>NUCLEOTIDE SEQUENCE [LARGE SCALE GENOMIC DNA]</scope>
    <source>
        <strain evidence="1 2">CNPSo 3140</strain>
    </source>
</reference>
<dbReference type="OrthoDB" id="8078087at2"/>
<proteinExistence type="predicted"/>
<gene>
    <name evidence="1" type="ORF">DPM35_30765</name>
</gene>
<dbReference type="RefSeq" id="WP_112131242.1">
    <property type="nucleotide sequence ID" value="NZ_QMBQ01000013.1"/>
</dbReference>
<protein>
    <submittedName>
        <fullName evidence="1">Uncharacterized protein</fullName>
    </submittedName>
</protein>
<dbReference type="EMBL" id="QMBQ01000013">
    <property type="protein sequence ID" value="RAZ71673.1"/>
    <property type="molecule type" value="Genomic_DNA"/>
</dbReference>
<evidence type="ECO:0000313" key="2">
    <source>
        <dbReference type="Proteomes" id="UP000251956"/>
    </source>
</evidence>
<organism evidence="1 2">
    <name type="scientific">Mesorhizobium atlanticum</name>
    <dbReference type="NCBI Taxonomy" id="2233532"/>
    <lineage>
        <taxon>Bacteria</taxon>
        <taxon>Pseudomonadati</taxon>
        <taxon>Pseudomonadota</taxon>
        <taxon>Alphaproteobacteria</taxon>
        <taxon>Hyphomicrobiales</taxon>
        <taxon>Phyllobacteriaceae</taxon>
        <taxon>Mesorhizobium</taxon>
    </lineage>
</organism>
<keyword evidence="2" id="KW-1185">Reference proteome</keyword>
<accession>A0A330GGR1</accession>